<sequence>MNIAFCLGGAPRFKHRALFRMVEALKGVDQIDIFTRTWQSEYGQTDEEFEAYLRANLPDYCTPKITLVLEDNPVHYPPPRRPLNIADWSPNFLIMWWQMVKSYELYKQFVDLTGETYDLVFRMRTDTLPDREIDLSSYPESATHMMHSCNFNDVFFFGPPDLYDRTMGYWDYLDTLADTGEFIHPEESLEKYYKIAGIPYKAISAEVRPVWDRGEYKGRPRDLVVDTWSKNLPT</sequence>
<evidence type="ECO:0000313" key="1">
    <source>
        <dbReference type="EMBL" id="CAB5214505.1"/>
    </source>
</evidence>
<accession>A0A6J7WK33</accession>
<protein>
    <submittedName>
        <fullName evidence="1">Uncharacterized protein</fullName>
    </submittedName>
</protein>
<reference evidence="1" key="1">
    <citation type="submission" date="2020-05" db="EMBL/GenBank/DDBJ databases">
        <authorList>
            <person name="Chiriac C."/>
            <person name="Salcher M."/>
            <person name="Ghai R."/>
            <person name="Kavagutti S V."/>
        </authorList>
    </citation>
    <scope>NUCLEOTIDE SEQUENCE</scope>
</reference>
<name>A0A6J7WK33_9CAUD</name>
<dbReference type="EMBL" id="LR798243">
    <property type="protein sequence ID" value="CAB5214505.1"/>
    <property type="molecule type" value="Genomic_DNA"/>
</dbReference>
<gene>
    <name evidence="1" type="ORF">UFOVP190_142</name>
</gene>
<organism evidence="1">
    <name type="scientific">uncultured Caudovirales phage</name>
    <dbReference type="NCBI Taxonomy" id="2100421"/>
    <lineage>
        <taxon>Viruses</taxon>
        <taxon>Duplodnaviria</taxon>
        <taxon>Heunggongvirae</taxon>
        <taxon>Uroviricota</taxon>
        <taxon>Caudoviricetes</taxon>
        <taxon>Peduoviridae</taxon>
        <taxon>Maltschvirus</taxon>
        <taxon>Maltschvirus maltsch</taxon>
    </lineage>
</organism>
<proteinExistence type="predicted"/>